<organism evidence="1 2">
    <name type="scientific">Mauremys mutica</name>
    <name type="common">yellowpond turtle</name>
    <dbReference type="NCBI Taxonomy" id="74926"/>
    <lineage>
        <taxon>Eukaryota</taxon>
        <taxon>Metazoa</taxon>
        <taxon>Chordata</taxon>
        <taxon>Craniata</taxon>
        <taxon>Vertebrata</taxon>
        <taxon>Euteleostomi</taxon>
        <taxon>Archelosauria</taxon>
        <taxon>Testudinata</taxon>
        <taxon>Testudines</taxon>
        <taxon>Cryptodira</taxon>
        <taxon>Durocryptodira</taxon>
        <taxon>Testudinoidea</taxon>
        <taxon>Geoemydidae</taxon>
        <taxon>Geoemydinae</taxon>
        <taxon>Mauremys</taxon>
    </lineage>
</organism>
<dbReference type="Proteomes" id="UP000827986">
    <property type="component" value="Unassembled WGS sequence"/>
</dbReference>
<keyword evidence="2" id="KW-1185">Reference proteome</keyword>
<accession>A0A9D3X1C1</accession>
<evidence type="ECO:0000313" key="1">
    <source>
        <dbReference type="EMBL" id="KAH1171832.1"/>
    </source>
</evidence>
<protein>
    <submittedName>
        <fullName evidence="1">Uncharacterized protein</fullName>
    </submittedName>
</protein>
<dbReference type="AlphaFoldDB" id="A0A9D3X1C1"/>
<name>A0A9D3X1C1_9SAUR</name>
<sequence>MTHCSKWEWSVSTNGAGCPIAQGRGLVHSQAPSTSTNPSTDMQRTVLPQAHGAAAQSAHWPPTTGVSFPQLQCLQMQELQSLGDSPAASIATHAGCQCYRHCQHLQD</sequence>
<evidence type="ECO:0000313" key="2">
    <source>
        <dbReference type="Proteomes" id="UP000827986"/>
    </source>
</evidence>
<reference evidence="1" key="1">
    <citation type="submission" date="2021-09" db="EMBL/GenBank/DDBJ databases">
        <title>The genome of Mauremys mutica provides insights into the evolution of semi-aquatic lifestyle.</title>
        <authorList>
            <person name="Gong S."/>
            <person name="Gao Y."/>
        </authorList>
    </citation>
    <scope>NUCLEOTIDE SEQUENCE</scope>
    <source>
        <strain evidence="1">MM-2020</strain>
        <tissue evidence="1">Muscle</tissue>
    </source>
</reference>
<proteinExistence type="predicted"/>
<dbReference type="EMBL" id="JAHDVG010000483">
    <property type="protein sequence ID" value="KAH1171832.1"/>
    <property type="molecule type" value="Genomic_DNA"/>
</dbReference>
<gene>
    <name evidence="1" type="ORF">KIL84_007450</name>
</gene>
<comment type="caution">
    <text evidence="1">The sequence shown here is derived from an EMBL/GenBank/DDBJ whole genome shotgun (WGS) entry which is preliminary data.</text>
</comment>